<reference evidence="6 7" key="1">
    <citation type="submission" date="2019-07" db="EMBL/GenBank/DDBJ databases">
        <title>Draft genome assembly of a fouling barnacle, Amphibalanus amphitrite (Darwin, 1854): The first reference genome for Thecostraca.</title>
        <authorList>
            <person name="Kim W."/>
        </authorList>
    </citation>
    <scope>NUCLEOTIDE SEQUENCE [LARGE SCALE GENOMIC DNA]</scope>
    <source>
        <strain evidence="6">SNU_AA5</strain>
        <tissue evidence="6">Soma without cirri and trophi</tissue>
    </source>
</reference>
<organism evidence="6 7">
    <name type="scientific">Amphibalanus amphitrite</name>
    <name type="common">Striped barnacle</name>
    <name type="synonym">Balanus amphitrite</name>
    <dbReference type="NCBI Taxonomy" id="1232801"/>
    <lineage>
        <taxon>Eukaryota</taxon>
        <taxon>Metazoa</taxon>
        <taxon>Ecdysozoa</taxon>
        <taxon>Arthropoda</taxon>
        <taxon>Crustacea</taxon>
        <taxon>Multicrustacea</taxon>
        <taxon>Cirripedia</taxon>
        <taxon>Thoracica</taxon>
        <taxon>Thoracicalcarea</taxon>
        <taxon>Balanomorpha</taxon>
        <taxon>Balanoidea</taxon>
        <taxon>Balanidae</taxon>
        <taxon>Amphibalaninae</taxon>
        <taxon>Amphibalanus</taxon>
    </lineage>
</organism>
<feature type="transmembrane region" description="Helical" evidence="5">
    <location>
        <begin position="498"/>
        <end position="519"/>
    </location>
</feature>
<dbReference type="OrthoDB" id="6931295at2759"/>
<accession>A0A6A4W2B5</accession>
<protein>
    <submittedName>
        <fullName evidence="6">Sodium-dependent glucose transporter 1</fullName>
    </submittedName>
</protein>
<keyword evidence="2 5" id="KW-1133">Transmembrane helix</keyword>
<feature type="region of interest" description="Disordered" evidence="4">
    <location>
        <begin position="182"/>
        <end position="274"/>
    </location>
</feature>
<evidence type="ECO:0000256" key="4">
    <source>
        <dbReference type="SAM" id="MobiDB-lite"/>
    </source>
</evidence>
<dbReference type="InterPro" id="IPR036259">
    <property type="entry name" value="MFS_trans_sf"/>
</dbReference>
<dbReference type="PANTHER" id="PTHR23121">
    <property type="entry name" value="SODIUM-DEPENDENT GLUCOSE TRANSPORTER 1"/>
    <property type="match status" value="1"/>
</dbReference>
<evidence type="ECO:0000256" key="5">
    <source>
        <dbReference type="SAM" id="Phobius"/>
    </source>
</evidence>
<evidence type="ECO:0000256" key="3">
    <source>
        <dbReference type="ARBA" id="ARBA00023136"/>
    </source>
</evidence>
<name>A0A6A4W2B5_AMPAM</name>
<comment type="caution">
    <text evidence="6">The sequence shown here is derived from an EMBL/GenBank/DDBJ whole genome shotgun (WGS) entry which is preliminary data.</text>
</comment>
<keyword evidence="6" id="KW-0813">Transport</keyword>
<dbReference type="PANTHER" id="PTHR23121:SF9">
    <property type="entry name" value="SODIUM-DEPENDENT GLUCOSE TRANSPORTER 1"/>
    <property type="match status" value="1"/>
</dbReference>
<dbReference type="Proteomes" id="UP000440578">
    <property type="component" value="Unassembled WGS sequence"/>
</dbReference>
<feature type="compositionally biased region" description="Basic residues" evidence="4">
    <location>
        <begin position="260"/>
        <end position="270"/>
    </location>
</feature>
<keyword evidence="3 5" id="KW-0472">Membrane</keyword>
<keyword evidence="6" id="KW-0762">Sugar transport</keyword>
<dbReference type="AlphaFoldDB" id="A0A6A4W2B5"/>
<keyword evidence="7" id="KW-1185">Reference proteome</keyword>
<gene>
    <name evidence="6" type="primary">mfsd4b</name>
    <name evidence="6" type="ORF">FJT64_000501</name>
</gene>
<dbReference type="SUPFAM" id="SSF103473">
    <property type="entry name" value="MFS general substrate transporter"/>
    <property type="match status" value="2"/>
</dbReference>
<feature type="transmembrane region" description="Helical" evidence="5">
    <location>
        <begin position="321"/>
        <end position="340"/>
    </location>
</feature>
<keyword evidence="1 5" id="KW-0812">Transmembrane</keyword>
<evidence type="ECO:0000313" key="6">
    <source>
        <dbReference type="EMBL" id="KAF0297830.1"/>
    </source>
</evidence>
<feature type="compositionally biased region" description="Basic and acidic residues" evidence="4">
    <location>
        <begin position="182"/>
        <end position="193"/>
    </location>
</feature>
<evidence type="ECO:0000256" key="1">
    <source>
        <dbReference type="ARBA" id="ARBA00022692"/>
    </source>
</evidence>
<evidence type="ECO:0000313" key="7">
    <source>
        <dbReference type="Proteomes" id="UP000440578"/>
    </source>
</evidence>
<feature type="transmembrane region" description="Helical" evidence="5">
    <location>
        <begin position="531"/>
        <end position="552"/>
    </location>
</feature>
<dbReference type="Gene3D" id="1.20.1250.20">
    <property type="entry name" value="MFS general substrate transporter like domains"/>
    <property type="match status" value="1"/>
</dbReference>
<dbReference type="EMBL" id="VIIS01001465">
    <property type="protein sequence ID" value="KAF0297830.1"/>
    <property type="molecule type" value="Genomic_DNA"/>
</dbReference>
<feature type="transmembrane region" description="Helical" evidence="5">
    <location>
        <begin position="273"/>
        <end position="301"/>
    </location>
</feature>
<evidence type="ECO:0000256" key="2">
    <source>
        <dbReference type="ARBA" id="ARBA00022989"/>
    </source>
</evidence>
<sequence length="604" mass="65554">MDHISALIWELSNLTTRDRLCQRDRGTPITVTLATRLNSIEGSVRSDALTEVPNRELLEELQSQGVVRVQRLRSRDLQKLGPNPTIRLTFSGRTLPQAIRCGYLSVPVDPWVPAPRPCTKCWAYGHSKRACRRRQPMCGRCGGPHDAEKCSGPEQCPGCGGPHPAWDRRCPIAEDAKQWHRAEVKNRRAEHRAQGHGRPNGATWFREERPDGLLPAPHPPSDTGPEETAMSGLPLPDPAAEEDDDGLQDRAALLTPARPRPGRRRPRPRPHTAAGRCLPLVKTFTICLSFFTLGLCIALPGPTLLDLQSQVSVSMAQISQLFFWRALGYLAGSMISGLLFDKLNRPPDDAGEHGASRCRDGYRTVAAQRPLAERLLRRAGSATLDLLIRMPAPVRRAVTLVHWSHSWLSCCVSMWAWKVAMGQLLMSFSVHSKVHLSRAGGAYVTSVFWGLFATGRALSVCIAGVLRPAAVLAVNYALVTAGSAVLLAAGSWDRTALLVGGALAGLGMSSVYPAALVWLEQHVHVSSRLAAVLVVAGALGEMLLPAGVGALMAVEPRALTYSLAACTAVCLGYQLAAQEEEEDMVDLAKYPGSGEDGSRRLLRM</sequence>
<feature type="transmembrane region" description="Helical" evidence="5">
    <location>
        <begin position="473"/>
        <end position="492"/>
    </location>
</feature>
<proteinExistence type="predicted"/>